<dbReference type="GO" id="GO:0009032">
    <property type="term" value="F:thymidine phosphorylase activity"/>
    <property type="evidence" value="ECO:0007669"/>
    <property type="project" value="UniProtKB-EC"/>
</dbReference>
<evidence type="ECO:0000313" key="3">
    <source>
        <dbReference type="Proteomes" id="UP000002007"/>
    </source>
</evidence>
<organism evidence="2 3">
    <name type="scientific">Renibacterium salmoninarum (strain ATCC 33209 / DSM 20767 / JCM 11484 / NBRC 15589 / NCIMB 2235)</name>
    <dbReference type="NCBI Taxonomy" id="288705"/>
    <lineage>
        <taxon>Bacteria</taxon>
        <taxon>Bacillati</taxon>
        <taxon>Actinomycetota</taxon>
        <taxon>Actinomycetes</taxon>
        <taxon>Micrococcales</taxon>
        <taxon>Micrococcaceae</taxon>
        <taxon>Renibacterium</taxon>
    </lineage>
</organism>
<dbReference type="GO" id="GO:0006213">
    <property type="term" value="P:pyrimidine nucleoside metabolic process"/>
    <property type="evidence" value="ECO:0007669"/>
    <property type="project" value="InterPro"/>
</dbReference>
<evidence type="ECO:0000256" key="1">
    <source>
        <dbReference type="ARBA" id="ARBA00022679"/>
    </source>
</evidence>
<protein>
    <submittedName>
        <fullName evidence="2">Thymidine phosphorylase</fullName>
        <ecNumber evidence="2">2.4.2.4</ecNumber>
    </submittedName>
</protein>
<dbReference type="HOGENOM" id="CLU_3011107_0_0_11"/>
<proteinExistence type="predicted"/>
<dbReference type="EC" id="2.4.2.4" evidence="2"/>
<keyword evidence="2" id="KW-0328">Glycosyltransferase</keyword>
<sequence length="56" mass="6050">MYAKPGAVVRAGEPLMPLLTDTPERFERAKEALADAVTIAPEGSRPANQLIMDRIA</sequence>
<dbReference type="InterPro" id="IPR036566">
    <property type="entry name" value="PYNP-like_C_sf"/>
</dbReference>
<accession>A9WKS3</accession>
<name>A9WKS3_RENSM</name>
<dbReference type="AlphaFoldDB" id="A9WKS3"/>
<dbReference type="STRING" id="288705.RSal33209_0325"/>
<keyword evidence="3" id="KW-1185">Reference proteome</keyword>
<dbReference type="Proteomes" id="UP000002007">
    <property type="component" value="Chromosome"/>
</dbReference>
<dbReference type="eggNOG" id="COG0213">
    <property type="taxonomic scope" value="Bacteria"/>
</dbReference>
<keyword evidence="1 2" id="KW-0808">Transferase</keyword>
<dbReference type="EMBL" id="CP000910">
    <property type="protein sequence ID" value="ABY22081.1"/>
    <property type="molecule type" value="Genomic_DNA"/>
</dbReference>
<gene>
    <name evidence="2" type="ordered locus">RSal33209_0325</name>
</gene>
<dbReference type="Gene3D" id="3.90.1170.30">
    <property type="entry name" value="Pyrimidine nucleoside phosphorylase-like, C-terminal domain"/>
    <property type="match status" value="1"/>
</dbReference>
<dbReference type="SUPFAM" id="SSF54680">
    <property type="entry name" value="Pyrimidine nucleoside phosphorylase C-terminal domain"/>
    <property type="match status" value="1"/>
</dbReference>
<dbReference type="KEGG" id="rsa:RSal33209_0325"/>
<evidence type="ECO:0000313" key="2">
    <source>
        <dbReference type="EMBL" id="ABY22081.1"/>
    </source>
</evidence>
<reference evidence="3" key="1">
    <citation type="journal article" date="2008" name="J. Bacteriol.">
        <title>Genome sequence of the fish pathogen Renibacterium salmoninarum suggests reductive evolution away from an environmental Arthrobacter ancestor.</title>
        <authorList>
            <person name="Wiens G.D."/>
            <person name="Rockey D.D."/>
            <person name="Wu Z."/>
            <person name="Chang J."/>
            <person name="Levy R."/>
            <person name="Crane S."/>
            <person name="Chen D.S."/>
            <person name="Capri G.R."/>
            <person name="Burnett J.R."/>
            <person name="Sudheesh P.S."/>
            <person name="Schipma M.J."/>
            <person name="Burd H."/>
            <person name="Bhattacharyya A."/>
            <person name="Rhodes L.D."/>
            <person name="Kaul R."/>
            <person name="Strom M.S."/>
        </authorList>
    </citation>
    <scope>NUCLEOTIDE SEQUENCE [LARGE SCALE GENOMIC DNA]</scope>
    <source>
        <strain evidence="3">ATCC 33209 / DSM 20767 / JCM 11484 / NBRC 15589 / NCIMB 2235</strain>
    </source>
</reference>